<reference evidence="9" key="1">
    <citation type="submission" date="2015-10" db="EMBL/GenBank/DDBJ databases">
        <title>Description of Candidatus Tenderia electrophaga gen. nov, sp. nov., an Uncultivated Electroautotroph from a Biocathode Enrichment.</title>
        <authorList>
            <person name="Eddie B.J."/>
            <person name="Malanoski A.P."/>
            <person name="Wang Z."/>
            <person name="Hall R.J."/>
            <person name="Oh S.D."/>
            <person name="Heiner C."/>
            <person name="Lin B."/>
            <person name="Strycharz-Glaven S.M."/>
        </authorList>
    </citation>
    <scope>NUCLEOTIDE SEQUENCE [LARGE SCALE GENOMIC DNA]</scope>
    <source>
        <strain evidence="9">NRL1</strain>
    </source>
</reference>
<organism evidence="9 10">
    <name type="scientific">Candidatus Tenderia electrophaga</name>
    <dbReference type="NCBI Taxonomy" id="1748243"/>
    <lineage>
        <taxon>Bacteria</taxon>
        <taxon>Pseudomonadati</taxon>
        <taxon>Pseudomonadota</taxon>
        <taxon>Gammaproteobacteria</taxon>
        <taxon>Candidatus Tenderiales</taxon>
        <taxon>Candidatus Tenderiaceae</taxon>
        <taxon>Candidatus Tenderia</taxon>
    </lineage>
</organism>
<dbReference type="InterPro" id="IPR005616">
    <property type="entry name" value="CcmH/CycL/Ccl2/NrfF_N"/>
</dbReference>
<dbReference type="PANTHER" id="PTHR47870">
    <property type="entry name" value="CYTOCHROME C-TYPE BIOGENESIS PROTEIN CCMH"/>
    <property type="match status" value="1"/>
</dbReference>
<dbReference type="GO" id="GO:0046872">
    <property type="term" value="F:metal ion binding"/>
    <property type="evidence" value="ECO:0007669"/>
    <property type="project" value="UniProtKB-KW"/>
</dbReference>
<feature type="transmembrane region" description="Helical" evidence="7">
    <location>
        <begin position="104"/>
        <end position="123"/>
    </location>
</feature>
<comment type="similarity">
    <text evidence="1 7">Belongs to the CcmH/CycL/Ccl2/NrfF family.</text>
</comment>
<dbReference type="Pfam" id="PF03918">
    <property type="entry name" value="CcmH"/>
    <property type="match status" value="1"/>
</dbReference>
<keyword evidence="4 7" id="KW-0732">Signal</keyword>
<dbReference type="KEGG" id="tee:Tel_16630"/>
<dbReference type="GO" id="GO:0017004">
    <property type="term" value="P:cytochrome complex assembly"/>
    <property type="evidence" value="ECO:0007669"/>
    <property type="project" value="UniProtKB-KW"/>
</dbReference>
<dbReference type="FunFam" id="1.10.8.640:FF:000001">
    <property type="entry name" value="Cytochrome c-type biogenesis protein"/>
    <property type="match status" value="1"/>
</dbReference>
<keyword evidence="6 7" id="KW-0408">Iron</keyword>
<evidence type="ECO:0000256" key="1">
    <source>
        <dbReference type="ARBA" id="ARBA00010342"/>
    </source>
</evidence>
<keyword evidence="7" id="KW-0812">Transmembrane</keyword>
<name>A0A0S2THK3_9GAMM</name>
<dbReference type="PANTHER" id="PTHR47870:SF1">
    <property type="entry name" value="CYTOCHROME C-TYPE BIOGENESIS PROTEIN CCMH"/>
    <property type="match status" value="1"/>
</dbReference>
<proteinExistence type="inferred from homology"/>
<dbReference type="CDD" id="cd16378">
    <property type="entry name" value="CcmH_N"/>
    <property type="match status" value="1"/>
</dbReference>
<protein>
    <recommendedName>
        <fullName evidence="7">Cytochrome c-type biogenesis protein</fullName>
    </recommendedName>
</protein>
<evidence type="ECO:0000313" key="10">
    <source>
        <dbReference type="Proteomes" id="UP000055136"/>
    </source>
</evidence>
<evidence type="ECO:0000256" key="6">
    <source>
        <dbReference type="ARBA" id="ARBA00023004"/>
    </source>
</evidence>
<sequence length="159" mass="17805">MMSKVIATVLLLTALGSAQADEAEYTSGDPVMHNRVMGVSEELRCLVCQGQSLADSNSEFAVDMRQQIQELMEEGMTDREVVEFMVERYGDYVRYRPPLKSTTVLLWFGPALLLGLGIGILYFNVLRRKKQIQDVPLSAEDQRRAAEMLKQNESGDGKA</sequence>
<evidence type="ECO:0000313" key="9">
    <source>
        <dbReference type="EMBL" id="ALP54646.1"/>
    </source>
</evidence>
<keyword evidence="10" id="KW-1185">Reference proteome</keyword>
<feature type="signal peptide" evidence="7">
    <location>
        <begin position="1"/>
        <end position="20"/>
    </location>
</feature>
<gene>
    <name evidence="9" type="ORF">Tel_16630</name>
</gene>
<keyword evidence="2 7" id="KW-0349">Heme</keyword>
<dbReference type="EMBL" id="CP013099">
    <property type="protein sequence ID" value="ALP54646.1"/>
    <property type="molecule type" value="Genomic_DNA"/>
</dbReference>
<keyword evidence="7" id="KW-0472">Membrane</keyword>
<feature type="chain" id="PRO_5011023673" description="Cytochrome c-type biogenesis protein" evidence="7">
    <location>
        <begin position="21"/>
        <end position="159"/>
    </location>
</feature>
<dbReference type="InterPro" id="IPR051263">
    <property type="entry name" value="C-type_cytochrome_biogenesis"/>
</dbReference>
<dbReference type="InterPro" id="IPR038297">
    <property type="entry name" value="CcmH/CycL/NrfF/Ccl2_sf"/>
</dbReference>
<feature type="domain" description="CcmH/CycL/Ccl2/NrfF N-terminal" evidence="8">
    <location>
        <begin position="10"/>
        <end position="149"/>
    </location>
</feature>
<keyword evidence="7" id="KW-1133">Transmembrane helix</keyword>
<evidence type="ECO:0000256" key="2">
    <source>
        <dbReference type="ARBA" id="ARBA00022617"/>
    </source>
</evidence>
<evidence type="ECO:0000259" key="8">
    <source>
        <dbReference type="Pfam" id="PF03918"/>
    </source>
</evidence>
<dbReference type="STRING" id="1748243.Tel_16630"/>
<accession>A0A0S2THK3</accession>
<keyword evidence="3 7" id="KW-0479">Metal-binding</keyword>
<evidence type="ECO:0000256" key="7">
    <source>
        <dbReference type="RuleBase" id="RU364112"/>
    </source>
</evidence>
<dbReference type="Proteomes" id="UP000055136">
    <property type="component" value="Chromosome"/>
</dbReference>
<evidence type="ECO:0000256" key="5">
    <source>
        <dbReference type="ARBA" id="ARBA00022748"/>
    </source>
</evidence>
<keyword evidence="5" id="KW-0201">Cytochrome c-type biogenesis</keyword>
<dbReference type="GO" id="GO:0005886">
    <property type="term" value="C:plasma membrane"/>
    <property type="evidence" value="ECO:0007669"/>
    <property type="project" value="TreeGrafter"/>
</dbReference>
<dbReference type="AlphaFoldDB" id="A0A0S2THK3"/>
<evidence type="ECO:0000256" key="4">
    <source>
        <dbReference type="ARBA" id="ARBA00022729"/>
    </source>
</evidence>
<comment type="function">
    <text evidence="7">Possible subunit of a heme lyase.</text>
</comment>
<dbReference type="Gene3D" id="1.10.8.640">
    <property type="entry name" value="Cytochrome C biogenesis protein"/>
    <property type="match status" value="1"/>
</dbReference>
<evidence type="ECO:0000256" key="3">
    <source>
        <dbReference type="ARBA" id="ARBA00022723"/>
    </source>
</evidence>